<dbReference type="CDD" id="cd03244">
    <property type="entry name" value="ABCC_MRP_domain2"/>
    <property type="match status" value="1"/>
</dbReference>
<feature type="transmembrane region" description="Helical" evidence="11">
    <location>
        <begin position="272"/>
        <end position="293"/>
    </location>
</feature>
<dbReference type="Gene3D" id="3.40.50.300">
    <property type="entry name" value="P-loop containing nucleotide triphosphate hydrolases"/>
    <property type="match status" value="2"/>
</dbReference>
<dbReference type="RefSeq" id="XP_064685322.1">
    <property type="nucleotide sequence ID" value="XM_064828120.1"/>
</dbReference>
<dbReference type="CDD" id="cd18604">
    <property type="entry name" value="ABC_6TM_VMR1_D2_like"/>
    <property type="match status" value="1"/>
</dbReference>
<dbReference type="PANTHER" id="PTHR24223:SF353">
    <property type="entry name" value="ABC TRANSPORTER ATP-BINDING PROTEIN_PERMEASE VMR1-RELATED"/>
    <property type="match status" value="1"/>
</dbReference>
<keyword evidence="4" id="KW-0677">Repeat</keyword>
<dbReference type="PROSITE" id="PS50893">
    <property type="entry name" value="ABC_TRANSPORTER_2"/>
    <property type="match status" value="2"/>
</dbReference>
<feature type="transmembrane region" description="Helical" evidence="11">
    <location>
        <begin position="70"/>
        <end position="89"/>
    </location>
</feature>
<feature type="domain" description="ABC transporter" evidence="12">
    <location>
        <begin position="638"/>
        <end position="901"/>
    </location>
</feature>
<evidence type="ECO:0000313" key="15">
    <source>
        <dbReference type="Proteomes" id="UP001304243"/>
    </source>
</evidence>
<dbReference type="CDD" id="cd18596">
    <property type="entry name" value="ABC_6TM_VMR1_D1_like"/>
    <property type="match status" value="1"/>
</dbReference>
<feature type="domain" description="ABC transmembrane type-1" evidence="13">
    <location>
        <begin position="276"/>
        <end position="586"/>
    </location>
</feature>
<dbReference type="Pfam" id="PF00005">
    <property type="entry name" value="ABC_tran"/>
    <property type="match status" value="2"/>
</dbReference>
<keyword evidence="5" id="KW-0547">Nucleotide-binding</keyword>
<feature type="transmembrane region" description="Helical" evidence="11">
    <location>
        <begin position="955"/>
        <end position="976"/>
    </location>
</feature>
<keyword evidence="9" id="KW-0325">Glycoprotein</keyword>
<gene>
    <name evidence="14" type="ORF">ATC70_008877</name>
</gene>
<evidence type="ECO:0008006" key="16">
    <source>
        <dbReference type="Google" id="ProtNLM"/>
    </source>
</evidence>
<proteinExistence type="predicted"/>
<evidence type="ECO:0000256" key="10">
    <source>
        <dbReference type="SAM" id="MobiDB-lite"/>
    </source>
</evidence>
<dbReference type="Proteomes" id="UP001304243">
    <property type="component" value="Unassembled WGS sequence"/>
</dbReference>
<evidence type="ECO:0000256" key="6">
    <source>
        <dbReference type="ARBA" id="ARBA00022840"/>
    </source>
</evidence>
<dbReference type="InterPro" id="IPR027417">
    <property type="entry name" value="P-loop_NTPase"/>
</dbReference>
<keyword evidence="7 11" id="KW-1133">Transmembrane helix</keyword>
<evidence type="ECO:0000313" key="14">
    <source>
        <dbReference type="EMBL" id="KAK4518656.1"/>
    </source>
</evidence>
<evidence type="ECO:0000256" key="3">
    <source>
        <dbReference type="ARBA" id="ARBA00022692"/>
    </source>
</evidence>
<feature type="transmembrane region" description="Helical" evidence="11">
    <location>
        <begin position="526"/>
        <end position="547"/>
    </location>
</feature>
<dbReference type="EMBL" id="JASEJX010000012">
    <property type="protein sequence ID" value="KAK4518656.1"/>
    <property type="molecule type" value="Genomic_DNA"/>
</dbReference>
<keyword evidence="3 11" id="KW-0812">Transmembrane</keyword>
<dbReference type="PROSITE" id="PS00211">
    <property type="entry name" value="ABC_TRANSPORTER_1"/>
    <property type="match status" value="2"/>
</dbReference>
<evidence type="ECO:0000256" key="4">
    <source>
        <dbReference type="ARBA" id="ARBA00022737"/>
    </source>
</evidence>
<feature type="transmembrane region" description="Helical" evidence="11">
    <location>
        <begin position="1038"/>
        <end position="1060"/>
    </location>
</feature>
<dbReference type="FunFam" id="3.40.50.300:FF:000565">
    <property type="entry name" value="ABC bile acid transporter"/>
    <property type="match status" value="1"/>
</dbReference>
<accession>A0AAN7DJN3</accession>
<dbReference type="SUPFAM" id="SSF52540">
    <property type="entry name" value="P-loop containing nucleoside triphosphate hydrolases"/>
    <property type="match status" value="2"/>
</dbReference>
<feature type="transmembrane region" description="Helical" evidence="11">
    <location>
        <begin position="1227"/>
        <end position="1246"/>
    </location>
</feature>
<feature type="transmembrane region" description="Helical" evidence="11">
    <location>
        <begin position="131"/>
        <end position="153"/>
    </location>
</feature>
<evidence type="ECO:0000256" key="1">
    <source>
        <dbReference type="ARBA" id="ARBA00004141"/>
    </source>
</evidence>
<keyword evidence="15" id="KW-1185">Reference proteome</keyword>
<dbReference type="GO" id="GO:0005524">
    <property type="term" value="F:ATP binding"/>
    <property type="evidence" value="ECO:0007669"/>
    <property type="project" value="UniProtKB-KW"/>
</dbReference>
<feature type="transmembrane region" description="Helical" evidence="11">
    <location>
        <begin position="12"/>
        <end position="30"/>
    </location>
</feature>
<evidence type="ECO:0000259" key="12">
    <source>
        <dbReference type="PROSITE" id="PS50893"/>
    </source>
</evidence>
<evidence type="ECO:0000256" key="2">
    <source>
        <dbReference type="ARBA" id="ARBA00022448"/>
    </source>
</evidence>
<dbReference type="InterPro" id="IPR003439">
    <property type="entry name" value="ABC_transporter-like_ATP-bd"/>
</dbReference>
<feature type="domain" description="ABC transmembrane type-1" evidence="13">
    <location>
        <begin position="1020"/>
        <end position="1280"/>
    </location>
</feature>
<keyword evidence="6" id="KW-0067">ATP-binding</keyword>
<dbReference type="InterPro" id="IPR017871">
    <property type="entry name" value="ABC_transporter-like_CS"/>
</dbReference>
<dbReference type="InterPro" id="IPR050173">
    <property type="entry name" value="ABC_transporter_C-like"/>
</dbReference>
<keyword evidence="2" id="KW-0813">Transport</keyword>
<dbReference type="GeneID" id="89952563"/>
<feature type="transmembrane region" description="Helical" evidence="11">
    <location>
        <begin position="435"/>
        <end position="456"/>
    </location>
</feature>
<organism evidence="14 15">
    <name type="scientific">Mucor velutinosus</name>
    <dbReference type="NCBI Taxonomy" id="708070"/>
    <lineage>
        <taxon>Eukaryota</taxon>
        <taxon>Fungi</taxon>
        <taxon>Fungi incertae sedis</taxon>
        <taxon>Mucoromycota</taxon>
        <taxon>Mucoromycotina</taxon>
        <taxon>Mucoromycetes</taxon>
        <taxon>Mucorales</taxon>
        <taxon>Mucorineae</taxon>
        <taxon>Mucoraceae</taxon>
        <taxon>Mucor</taxon>
    </lineage>
</organism>
<feature type="transmembrane region" description="Helical" evidence="11">
    <location>
        <begin position="313"/>
        <end position="341"/>
    </location>
</feature>
<dbReference type="GO" id="GO:0016887">
    <property type="term" value="F:ATP hydrolysis activity"/>
    <property type="evidence" value="ECO:0007669"/>
    <property type="project" value="InterPro"/>
</dbReference>
<evidence type="ECO:0000256" key="7">
    <source>
        <dbReference type="ARBA" id="ARBA00022989"/>
    </source>
</evidence>
<dbReference type="CDD" id="cd03250">
    <property type="entry name" value="ABCC_MRP_domain1"/>
    <property type="match status" value="1"/>
</dbReference>
<evidence type="ECO:0000256" key="8">
    <source>
        <dbReference type="ARBA" id="ARBA00023136"/>
    </source>
</evidence>
<evidence type="ECO:0000256" key="9">
    <source>
        <dbReference type="ARBA" id="ARBA00023180"/>
    </source>
</evidence>
<feature type="domain" description="ABC transporter" evidence="12">
    <location>
        <begin position="1316"/>
        <end position="1556"/>
    </location>
</feature>
<dbReference type="GO" id="GO:0140359">
    <property type="term" value="F:ABC-type transporter activity"/>
    <property type="evidence" value="ECO:0007669"/>
    <property type="project" value="InterPro"/>
</dbReference>
<feature type="transmembrane region" description="Helical" evidence="11">
    <location>
        <begin position="101"/>
        <end position="124"/>
    </location>
</feature>
<dbReference type="Pfam" id="PF00664">
    <property type="entry name" value="ABC_membrane"/>
    <property type="match status" value="2"/>
</dbReference>
<name>A0AAN7DJN3_9FUNG</name>
<dbReference type="SUPFAM" id="SSF90123">
    <property type="entry name" value="ABC transporter transmembrane region"/>
    <property type="match status" value="2"/>
</dbReference>
<protein>
    <recommendedName>
        <fullName evidence="16">P-loop containing nucleoside triphosphate hydrolase protein</fullName>
    </recommendedName>
</protein>
<comment type="caution">
    <text evidence="14">The sequence shown here is derived from an EMBL/GenBank/DDBJ whole genome shotgun (WGS) entry which is preliminary data.</text>
</comment>
<feature type="transmembrane region" description="Helical" evidence="11">
    <location>
        <begin position="1125"/>
        <end position="1155"/>
    </location>
</feature>
<feature type="transmembrane region" description="Helical" evidence="11">
    <location>
        <begin position="159"/>
        <end position="181"/>
    </location>
</feature>
<dbReference type="InterPro" id="IPR011527">
    <property type="entry name" value="ABC1_TM_dom"/>
</dbReference>
<reference evidence="14 15" key="1">
    <citation type="submission" date="2022-11" db="EMBL/GenBank/DDBJ databases">
        <title>Mucor velutinosus strain NIH1002 WGS.</title>
        <authorList>
            <person name="Subramanian P."/>
            <person name="Mullikin J.C."/>
            <person name="Segre J.A."/>
            <person name="Zelazny A.M."/>
        </authorList>
    </citation>
    <scope>NUCLEOTIDE SEQUENCE [LARGE SCALE GENOMIC DNA]</scope>
    <source>
        <strain evidence="14 15">NIH1002</strain>
    </source>
</reference>
<dbReference type="Gene3D" id="1.20.1560.10">
    <property type="entry name" value="ABC transporter type 1, transmembrane domain"/>
    <property type="match status" value="2"/>
</dbReference>
<comment type="subcellular location">
    <subcellularLocation>
        <location evidence="1">Membrane</location>
        <topology evidence="1">Multi-pass membrane protein</topology>
    </subcellularLocation>
</comment>
<keyword evidence="8 11" id="KW-0472">Membrane</keyword>
<dbReference type="InterPro" id="IPR003593">
    <property type="entry name" value="AAA+_ATPase"/>
</dbReference>
<evidence type="ECO:0000259" key="13">
    <source>
        <dbReference type="PROSITE" id="PS50929"/>
    </source>
</evidence>
<feature type="region of interest" description="Disordered" evidence="10">
    <location>
        <begin position="368"/>
        <end position="391"/>
    </location>
</feature>
<dbReference type="InterPro" id="IPR036640">
    <property type="entry name" value="ABC1_TM_sf"/>
</dbReference>
<evidence type="ECO:0000256" key="11">
    <source>
        <dbReference type="SAM" id="Phobius"/>
    </source>
</evidence>
<dbReference type="GO" id="GO:0000329">
    <property type="term" value="C:fungal-type vacuole membrane"/>
    <property type="evidence" value="ECO:0007669"/>
    <property type="project" value="TreeGrafter"/>
</dbReference>
<sequence>MEPISEIPITFWLSICQIVVLTASSLIFSIQRAYSHRQQRNADPSVPIKKDTERDIVNMPFANGNRLHRLNFETLVLTIISVYVFYVHIQQQQQPQHDAVYIAIGSAFTFITWIYCLVLSMTAIRYPLPNLVGWTLNVHLFVLYLILWVSSIGNALVSWYQTSTVSLISILPVVIGLDLVYTTATVKRGSPFLDEHHQPVISSNVESIIGTLYFFWITPIINTVNSKGKDLTDDDLSRLPTTHRPFNLFYCFGASRGKRLLYRIYLANRASLIVQLSLSITIALVMYGQPLFLNKLLLLIQDMSVGGADDRSLILGFGYIVGMALFNIFSSLVIAQLWFYAQSSVQIRIRSMLNIELYRKTLRRMDTSISSGKKKPSTADKKEKGNTAGIDEGNVSSATGLIVNLMSTDAARIADFATQWNTLVRAPTELVFGIYFLYRLLGWSSIMGLLVIVATVPLNHFNTKWFIRLQAQLMKTRDKRVSLMNEVLQGIRQIKFFAWESNWSKRILESRDAELRCIKKGYLSEVVFLVLWQGTPLMVTTVAFWSFTKLQGEQLTAPIAFTSIAIFNELRAAFSIIPEAAVRLFETLISVKRIEDYLNEDEVSTDTTIDPHSDAVKIGFSNATVCWPTNNTDSEETVDTDSNVTADDDDLQEDNTFTLKDLNVVFPNQQLSLICGGTGSGKTLLMLSLLGETEIKQGAVFCPRSATPSTLDDSTAITSIHLSEQDSDHTVPPKWILQDAIAYVAQTAWLQNASIKDNILFGLPFIEKRYNATLAACALVKDLSYLEDGDATEIGEKGITLSGGQKARVSLARAVYSRAHNVLMDDVLSAVDAHTAKHLYQQCLLGPLMKNRTQILITHHVNLCIQGSAHVVYIKEGRIQLSGSPADIRQAGKLELIFEENFAEQEEEEEEEVKEDQLCNVEDQQEQALERKAPKVLVEKEGRAQGKVKFTLYRLYFKLVGSWLFWIFFFFTVFTARSLDITSTWWLKTWAQSYESSDHNVASFAIENSINQASTRLHQSVFISAFTLESDHTHDTSYYLNIYVLINLVNILFGLTRYITTFSGGIRAGRKLYILLLDRVLKAPLRFFDTTPIGRVVNRFSKDFETIDTSVPFDMVQFCVQWTTVISILLVATSVLPVLIVPMILVALTNIYFGLRFVAASRELKRMDSVSRSPLFTHFSESIVGVATIRAFGMTQHFMLDMLNKIDTNSRPMYYAYSVSRWVSVRIALMGSLITLLTGIFILANLGNMDAAMAGFCLSYVTVFTDMIYWGVRRYTALEMNFNSVERVVDFLEMDQEAPAVTNVKPPLEWPNQGAIKVDNLHVRYAADFEPVLKGLTFSIKPMEKVGIVGRTGSGKSTLALSFFRFIEASEGSILIDDIDISKIGTKDLRSNLTIIPQDPVLFSGTLGSNMDPFNQFTQEEIFTALRRVHLLNDTSDQDVNQNVFKDLTTSVSEGGKNFSQGQRQLLCLARALLKRSKVVFMDEATASVDFETDKAIQKTITTEFKDSTILCIAHRLNTIIEYDRILVLDHGEIVEFASPLELLQDEDSAFYKMCRNSGEFDNLLDLAKAKHQLVDIS</sequence>
<dbReference type="PANTHER" id="PTHR24223">
    <property type="entry name" value="ATP-BINDING CASSETTE SUB-FAMILY C"/>
    <property type="match status" value="1"/>
</dbReference>
<feature type="transmembrane region" description="Helical" evidence="11">
    <location>
        <begin position="1252"/>
        <end position="1272"/>
    </location>
</feature>
<dbReference type="SMART" id="SM00382">
    <property type="entry name" value="AAA"/>
    <property type="match status" value="2"/>
</dbReference>
<dbReference type="FunFam" id="3.40.50.300:FF:000825">
    <property type="entry name" value="ABC bile acid transporter"/>
    <property type="match status" value="1"/>
</dbReference>
<evidence type="ECO:0000256" key="5">
    <source>
        <dbReference type="ARBA" id="ARBA00022741"/>
    </source>
</evidence>
<dbReference type="PROSITE" id="PS50929">
    <property type="entry name" value="ABC_TM1F"/>
    <property type="match status" value="2"/>
</dbReference>